<feature type="domain" description="UDENN" evidence="2">
    <location>
        <begin position="10"/>
        <end position="586"/>
    </location>
</feature>
<dbReference type="GO" id="GO:0032483">
    <property type="term" value="P:regulation of Rab protein signal transduction"/>
    <property type="evidence" value="ECO:0007669"/>
    <property type="project" value="TreeGrafter"/>
</dbReference>
<dbReference type="Proteomes" id="UP000324907">
    <property type="component" value="Unassembled WGS sequence"/>
</dbReference>
<dbReference type="PROSITE" id="PS50211">
    <property type="entry name" value="DENN"/>
    <property type="match status" value="1"/>
</dbReference>
<evidence type="ECO:0000256" key="1">
    <source>
        <dbReference type="SAM" id="MobiDB-lite"/>
    </source>
</evidence>
<dbReference type="EMBL" id="VLTL01000005">
    <property type="protein sequence ID" value="KAA0171603.1"/>
    <property type="molecule type" value="Genomic_DNA"/>
</dbReference>
<comment type="caution">
    <text evidence="3">The sequence shown here is derived from an EMBL/GenBank/DDBJ whole genome shotgun (WGS) entry which is preliminary data.</text>
</comment>
<feature type="region of interest" description="Disordered" evidence="1">
    <location>
        <begin position="345"/>
        <end position="366"/>
    </location>
</feature>
<dbReference type="InterPro" id="IPR043153">
    <property type="entry name" value="DENN_C"/>
</dbReference>
<dbReference type="AlphaFoldDB" id="A0A5A8E1C8"/>
<proteinExistence type="predicted"/>
<evidence type="ECO:0000313" key="3">
    <source>
        <dbReference type="EMBL" id="KAA0171603.1"/>
    </source>
</evidence>
<dbReference type="InterPro" id="IPR001194">
    <property type="entry name" value="cDENN_dom"/>
</dbReference>
<name>A0A5A8E1C8_CAFRO</name>
<accession>A0A5A8E1C8</accession>
<dbReference type="InterPro" id="IPR037516">
    <property type="entry name" value="Tripartite_DENN"/>
</dbReference>
<protein>
    <recommendedName>
        <fullName evidence="2">UDENN domain-containing protein</fullName>
    </recommendedName>
</protein>
<dbReference type="GO" id="GO:0031410">
    <property type="term" value="C:cytoplasmic vesicle"/>
    <property type="evidence" value="ECO:0007669"/>
    <property type="project" value="TreeGrafter"/>
</dbReference>
<dbReference type="Pfam" id="PF02141">
    <property type="entry name" value="DENN"/>
    <property type="match status" value="1"/>
</dbReference>
<dbReference type="SMART" id="SM00799">
    <property type="entry name" value="DENN"/>
    <property type="match status" value="1"/>
</dbReference>
<evidence type="ECO:0000313" key="4">
    <source>
        <dbReference type="Proteomes" id="UP000324907"/>
    </source>
</evidence>
<sequence length="726" mass="74331">MASPPGRLIDYFLVLSSRPAGGDAEPGTRGSLVQRFPRWDHQDYPIDQVPSMWCLPYGAHGGVVLPREPMPWVARLMHNEASAYAVCLAFASWGTEGEDETMCLVMVTHHAEVLALCASVLRAMLATYGVGLAQPARCSSLVPLEALLVGLVTECPAPQPGQLLQIPLPLLTSGAGPQAEARLLPEQLVAAPSEPRATAVDPACVAELLRCLPGRVILRVVAGLLAARSVVLVSSSRWRLSACSEAFSALLCPVEWICVRIGVAIPEMVRVVTAPVPFLCGVLRGHVEAAGHLDALNEVCVVDLDEGTLALPQPSRSHTDALSDLRRQLRRGRRAEAAAAAAQAAAAASSDAADRPGHSRDSSDSNVITAEEADMAFPRFPEVIASGTTRALDAAAAMLVQASGSAELAGSAGSAGSADGAGASAAGSSDDVDEEGGPDRTLAAAQQAAARALPGVMSLPDSRKDLLPGAGRQRRGVSSSGTGLVSWEADETVASVVARCAVLEAMIAVLGGHHQFARNVEPAEGESRGDPSAPWARSAGDVAEFDVEAFLATRPLEVRPLAAEIVATQAFIFLCQHTQAAASTFARGRTGDSGASSAAEASVASACPTQRGVYVFIAAQDALAAALEAGRRSGADQAIAEADSSEDSSASSGSDDEDAEGDLEEADEGEEAEGDEAADGFGEAGSISSEAASPAAEGKADGASHRARASDATAKGSAPEMGVAAA</sequence>
<dbReference type="Gene3D" id="3.40.50.11500">
    <property type="match status" value="1"/>
</dbReference>
<reference evidence="3 4" key="1">
    <citation type="submission" date="2019-07" db="EMBL/GenBank/DDBJ databases">
        <title>Genomes of Cafeteria roenbergensis.</title>
        <authorList>
            <person name="Fischer M.G."/>
            <person name="Hackl T."/>
            <person name="Roman M."/>
        </authorList>
    </citation>
    <scope>NUCLEOTIDE SEQUENCE [LARGE SCALE GENOMIC DNA]</scope>
    <source>
        <strain evidence="3 4">RCC970-E3</strain>
    </source>
</reference>
<organism evidence="3 4">
    <name type="scientific">Cafeteria roenbergensis</name>
    <name type="common">Marine flagellate</name>
    <dbReference type="NCBI Taxonomy" id="33653"/>
    <lineage>
        <taxon>Eukaryota</taxon>
        <taxon>Sar</taxon>
        <taxon>Stramenopiles</taxon>
        <taxon>Bigyra</taxon>
        <taxon>Opalozoa</taxon>
        <taxon>Bicosoecida</taxon>
        <taxon>Cafeteriaceae</taxon>
        <taxon>Cafeteria</taxon>
    </lineage>
</organism>
<feature type="compositionally biased region" description="Acidic residues" evidence="1">
    <location>
        <begin position="654"/>
        <end position="678"/>
    </location>
</feature>
<feature type="region of interest" description="Disordered" evidence="1">
    <location>
        <begin position="409"/>
        <end position="483"/>
    </location>
</feature>
<feature type="compositionally biased region" description="Low complexity" evidence="1">
    <location>
        <begin position="679"/>
        <end position="697"/>
    </location>
</feature>
<evidence type="ECO:0000259" key="2">
    <source>
        <dbReference type="PROSITE" id="PS50211"/>
    </source>
</evidence>
<dbReference type="PANTHER" id="PTHR12296">
    <property type="entry name" value="DENN DOMAIN-CONTAINING PROTEIN 4"/>
    <property type="match status" value="1"/>
</dbReference>
<dbReference type="PANTHER" id="PTHR12296:SF21">
    <property type="entry name" value="DENN DOMAIN-CONTAINING PROTEIN 3"/>
    <property type="match status" value="1"/>
</dbReference>
<feature type="compositionally biased region" description="Low complexity" evidence="1">
    <location>
        <begin position="443"/>
        <end position="452"/>
    </location>
</feature>
<feature type="region of interest" description="Disordered" evidence="1">
    <location>
        <begin position="636"/>
        <end position="726"/>
    </location>
</feature>
<feature type="compositionally biased region" description="Low complexity" evidence="1">
    <location>
        <begin position="409"/>
        <end position="429"/>
    </location>
</feature>
<gene>
    <name evidence="3" type="ORF">FNF28_00536</name>
</gene>
<dbReference type="InterPro" id="IPR051696">
    <property type="entry name" value="DENN_Domain_GEFs"/>
</dbReference>
<feature type="compositionally biased region" description="Basic and acidic residues" evidence="1">
    <location>
        <begin position="352"/>
        <end position="363"/>
    </location>
</feature>